<dbReference type="SMART" id="SM00849">
    <property type="entry name" value="Lactamase_B"/>
    <property type="match status" value="1"/>
</dbReference>
<dbReference type="PANTHER" id="PTHR43084">
    <property type="entry name" value="PERSULFIDE DIOXYGENASE ETHE1"/>
    <property type="match status" value="1"/>
</dbReference>
<sequence>MIFYDRFVPGLAIVSYLIGDEKSGEAVVIDPTRDVGDFMEYARQHDLHIKHIIETHVHADFVCGSRELKARLNDEPQIYCSSYGGGDWRQPFADLQVKSGDALKMGDLCLEFRHVPGHTPEHIAVLLYDTTRSTESPWCMFTGDFLFVGDVGRPDLLGDEAKQELAHQLYQSLFQELNEVPDFTEIFPAHGAGSLCGKAIGSRRSSTLGYERRFSEALQKQDESAWIESLLDEMPLSPPYFKRMKQVNTEGPAIIGPELPGLKRWQAKQVHDRSCEGCLILDVRSKEAYAAAHIPGSINIPFGSNLPTWAGWVLPYDRPLMLVVDDASQVKEVVTHLLRVGFDDIQGYLEGGIVSWETAGLPLEMLETISINTLHKKIQQNYPLTILDVRTEQEWKSGHIKGAIHIHGGTLQDRFDEIPQEKPIAVVCGSGYRASIASSFIRHEGFDDVANVMGGMSAWKAADLPLTA</sequence>
<accession>A0A518III2</accession>
<keyword evidence="4" id="KW-1185">Reference proteome</keyword>
<dbReference type="EMBL" id="CP037452">
    <property type="protein sequence ID" value="QDV52895.1"/>
    <property type="molecule type" value="Genomic_DNA"/>
</dbReference>
<dbReference type="InterPro" id="IPR036873">
    <property type="entry name" value="Rhodanese-like_dom_sf"/>
</dbReference>
<dbReference type="FunFam" id="3.60.15.10:FF:000030">
    <property type="entry name" value="Metallo-beta-lactamase family protein"/>
    <property type="match status" value="1"/>
</dbReference>
<dbReference type="KEGG" id="gfm:Enr17x_49650"/>
<feature type="domain" description="Rhodanese" evidence="2">
    <location>
        <begin position="380"/>
        <end position="468"/>
    </location>
</feature>
<organism evidence="3 4">
    <name type="scientific">Gimesia fumaroli</name>
    <dbReference type="NCBI Taxonomy" id="2527976"/>
    <lineage>
        <taxon>Bacteria</taxon>
        <taxon>Pseudomonadati</taxon>
        <taxon>Planctomycetota</taxon>
        <taxon>Planctomycetia</taxon>
        <taxon>Planctomycetales</taxon>
        <taxon>Planctomycetaceae</taxon>
        <taxon>Gimesia</taxon>
    </lineage>
</organism>
<dbReference type="PANTHER" id="PTHR43084:SF1">
    <property type="entry name" value="PERSULFIDE DIOXYGENASE ETHE1, MITOCHONDRIAL"/>
    <property type="match status" value="1"/>
</dbReference>
<dbReference type="GO" id="GO:0050313">
    <property type="term" value="F:sulfur dioxygenase activity"/>
    <property type="evidence" value="ECO:0007669"/>
    <property type="project" value="InterPro"/>
</dbReference>
<dbReference type="InterPro" id="IPR001763">
    <property type="entry name" value="Rhodanese-like_dom"/>
</dbReference>
<dbReference type="CDD" id="cd07724">
    <property type="entry name" value="POD-like_MBL-fold"/>
    <property type="match status" value="1"/>
</dbReference>
<dbReference type="GO" id="GO:0046872">
    <property type="term" value="F:metal ion binding"/>
    <property type="evidence" value="ECO:0007669"/>
    <property type="project" value="UniProtKB-KW"/>
</dbReference>
<dbReference type="Pfam" id="PF00581">
    <property type="entry name" value="Rhodanese"/>
    <property type="match status" value="2"/>
</dbReference>
<dbReference type="InterPro" id="IPR044528">
    <property type="entry name" value="POD-like_MBL-fold"/>
</dbReference>
<dbReference type="FunFam" id="3.40.250.10:FF:000049">
    <property type="entry name" value="Phage shock protein E"/>
    <property type="match status" value="1"/>
</dbReference>
<evidence type="ECO:0000259" key="2">
    <source>
        <dbReference type="PROSITE" id="PS50206"/>
    </source>
</evidence>
<keyword evidence="3" id="KW-0378">Hydrolase</keyword>
<dbReference type="PROSITE" id="PS50206">
    <property type="entry name" value="RHODANESE_3"/>
    <property type="match status" value="2"/>
</dbReference>
<dbReference type="RefSeq" id="WP_145312164.1">
    <property type="nucleotide sequence ID" value="NZ_CP037452.1"/>
</dbReference>
<feature type="domain" description="Rhodanese" evidence="2">
    <location>
        <begin position="274"/>
        <end position="365"/>
    </location>
</feature>
<dbReference type="AlphaFoldDB" id="A0A518III2"/>
<evidence type="ECO:0000313" key="4">
    <source>
        <dbReference type="Proteomes" id="UP000318313"/>
    </source>
</evidence>
<dbReference type="SUPFAM" id="SSF56281">
    <property type="entry name" value="Metallo-hydrolase/oxidoreductase"/>
    <property type="match status" value="1"/>
</dbReference>
<dbReference type="Pfam" id="PF00753">
    <property type="entry name" value="Lactamase_B"/>
    <property type="match status" value="1"/>
</dbReference>
<evidence type="ECO:0000313" key="3">
    <source>
        <dbReference type="EMBL" id="QDV52895.1"/>
    </source>
</evidence>
<dbReference type="CDD" id="cd00158">
    <property type="entry name" value="RHOD"/>
    <property type="match status" value="2"/>
</dbReference>
<dbReference type="InterPro" id="IPR036866">
    <property type="entry name" value="RibonucZ/Hydroxyglut_hydro"/>
</dbReference>
<dbReference type="GO" id="GO:0006749">
    <property type="term" value="P:glutathione metabolic process"/>
    <property type="evidence" value="ECO:0007669"/>
    <property type="project" value="InterPro"/>
</dbReference>
<protein>
    <submittedName>
        <fullName evidence="3">Beta-lactamase hydrolase-like protein</fullName>
        <ecNumber evidence="3">3.-.-.-</ecNumber>
    </submittedName>
</protein>
<dbReference type="OrthoDB" id="9784009at2"/>
<keyword evidence="1" id="KW-0479">Metal-binding</keyword>
<dbReference type="Gene3D" id="3.40.250.10">
    <property type="entry name" value="Rhodanese-like domain"/>
    <property type="match status" value="2"/>
</dbReference>
<dbReference type="InterPro" id="IPR051682">
    <property type="entry name" value="Mito_Persulfide_Diox"/>
</dbReference>
<dbReference type="EC" id="3.-.-.-" evidence="3"/>
<dbReference type="Proteomes" id="UP000318313">
    <property type="component" value="Chromosome"/>
</dbReference>
<dbReference type="GO" id="GO:0070813">
    <property type="term" value="P:hydrogen sulfide metabolic process"/>
    <property type="evidence" value="ECO:0007669"/>
    <property type="project" value="TreeGrafter"/>
</dbReference>
<evidence type="ECO:0000256" key="1">
    <source>
        <dbReference type="ARBA" id="ARBA00022723"/>
    </source>
</evidence>
<name>A0A518III2_9PLAN</name>
<proteinExistence type="predicted"/>
<dbReference type="SMART" id="SM00450">
    <property type="entry name" value="RHOD"/>
    <property type="match status" value="2"/>
</dbReference>
<gene>
    <name evidence="3" type="primary">blh_2</name>
    <name evidence="3" type="ORF">Enr17x_49650</name>
</gene>
<dbReference type="Gene3D" id="3.60.15.10">
    <property type="entry name" value="Ribonuclease Z/Hydroxyacylglutathione hydrolase-like"/>
    <property type="match status" value="1"/>
</dbReference>
<reference evidence="3 4" key="1">
    <citation type="submission" date="2019-03" db="EMBL/GenBank/DDBJ databases">
        <title>Deep-cultivation of Planctomycetes and their phenomic and genomic characterization uncovers novel biology.</title>
        <authorList>
            <person name="Wiegand S."/>
            <person name="Jogler M."/>
            <person name="Boedeker C."/>
            <person name="Pinto D."/>
            <person name="Vollmers J."/>
            <person name="Rivas-Marin E."/>
            <person name="Kohn T."/>
            <person name="Peeters S.H."/>
            <person name="Heuer A."/>
            <person name="Rast P."/>
            <person name="Oberbeckmann S."/>
            <person name="Bunk B."/>
            <person name="Jeske O."/>
            <person name="Meyerdierks A."/>
            <person name="Storesund J.E."/>
            <person name="Kallscheuer N."/>
            <person name="Luecker S."/>
            <person name="Lage O.M."/>
            <person name="Pohl T."/>
            <person name="Merkel B.J."/>
            <person name="Hornburger P."/>
            <person name="Mueller R.-W."/>
            <person name="Bruemmer F."/>
            <person name="Labrenz M."/>
            <person name="Spormann A.M."/>
            <person name="Op den Camp H."/>
            <person name="Overmann J."/>
            <person name="Amann R."/>
            <person name="Jetten M.S.M."/>
            <person name="Mascher T."/>
            <person name="Medema M.H."/>
            <person name="Devos D.P."/>
            <person name="Kaster A.-K."/>
            <person name="Ovreas L."/>
            <person name="Rohde M."/>
            <person name="Galperin M.Y."/>
            <person name="Jogler C."/>
        </authorList>
    </citation>
    <scope>NUCLEOTIDE SEQUENCE [LARGE SCALE GENOMIC DNA]</scope>
    <source>
        <strain evidence="3 4">Enr17</strain>
    </source>
</reference>
<dbReference type="InterPro" id="IPR001279">
    <property type="entry name" value="Metallo-B-lactamas"/>
</dbReference>
<dbReference type="SUPFAM" id="SSF52821">
    <property type="entry name" value="Rhodanese/Cell cycle control phosphatase"/>
    <property type="match status" value="2"/>
</dbReference>
<dbReference type="GO" id="GO:0016787">
    <property type="term" value="F:hydrolase activity"/>
    <property type="evidence" value="ECO:0007669"/>
    <property type="project" value="UniProtKB-KW"/>
</dbReference>